<name>A0A9D4IKF2_DREPO</name>
<gene>
    <name evidence="2" type="ORF">DPMN_180388</name>
</gene>
<proteinExistence type="predicted"/>
<dbReference type="Proteomes" id="UP000828390">
    <property type="component" value="Unassembled WGS sequence"/>
</dbReference>
<evidence type="ECO:0000313" key="2">
    <source>
        <dbReference type="EMBL" id="KAH3778911.1"/>
    </source>
</evidence>
<evidence type="ECO:0000313" key="3">
    <source>
        <dbReference type="Proteomes" id="UP000828390"/>
    </source>
</evidence>
<dbReference type="AlphaFoldDB" id="A0A9D4IKF2"/>
<keyword evidence="3" id="KW-1185">Reference proteome</keyword>
<accession>A0A9D4IKF2</accession>
<protein>
    <submittedName>
        <fullName evidence="2">Uncharacterized protein</fullName>
    </submittedName>
</protein>
<comment type="caution">
    <text evidence="2">The sequence shown here is derived from an EMBL/GenBank/DDBJ whole genome shotgun (WGS) entry which is preliminary data.</text>
</comment>
<organism evidence="2 3">
    <name type="scientific">Dreissena polymorpha</name>
    <name type="common">Zebra mussel</name>
    <name type="synonym">Mytilus polymorpha</name>
    <dbReference type="NCBI Taxonomy" id="45954"/>
    <lineage>
        <taxon>Eukaryota</taxon>
        <taxon>Metazoa</taxon>
        <taxon>Spiralia</taxon>
        <taxon>Lophotrochozoa</taxon>
        <taxon>Mollusca</taxon>
        <taxon>Bivalvia</taxon>
        <taxon>Autobranchia</taxon>
        <taxon>Heteroconchia</taxon>
        <taxon>Euheterodonta</taxon>
        <taxon>Imparidentia</taxon>
        <taxon>Neoheterodontei</taxon>
        <taxon>Myida</taxon>
        <taxon>Dreissenoidea</taxon>
        <taxon>Dreissenidae</taxon>
        <taxon>Dreissena</taxon>
    </lineage>
</organism>
<feature type="region of interest" description="Disordered" evidence="1">
    <location>
        <begin position="20"/>
        <end position="51"/>
    </location>
</feature>
<feature type="compositionally biased region" description="Polar residues" evidence="1">
    <location>
        <begin position="34"/>
        <end position="51"/>
    </location>
</feature>
<reference evidence="2" key="1">
    <citation type="journal article" date="2019" name="bioRxiv">
        <title>The Genome of the Zebra Mussel, Dreissena polymorpha: A Resource for Invasive Species Research.</title>
        <authorList>
            <person name="McCartney M.A."/>
            <person name="Auch B."/>
            <person name="Kono T."/>
            <person name="Mallez S."/>
            <person name="Zhang Y."/>
            <person name="Obille A."/>
            <person name="Becker A."/>
            <person name="Abrahante J.E."/>
            <person name="Garbe J."/>
            <person name="Badalamenti J.P."/>
            <person name="Herman A."/>
            <person name="Mangelson H."/>
            <person name="Liachko I."/>
            <person name="Sullivan S."/>
            <person name="Sone E.D."/>
            <person name="Koren S."/>
            <person name="Silverstein K.A.T."/>
            <person name="Beckman K.B."/>
            <person name="Gohl D.M."/>
        </authorList>
    </citation>
    <scope>NUCLEOTIDE SEQUENCE</scope>
    <source>
        <strain evidence="2">Duluth1</strain>
        <tissue evidence="2">Whole animal</tissue>
    </source>
</reference>
<dbReference type="EMBL" id="JAIWYP010000009">
    <property type="protein sequence ID" value="KAH3778911.1"/>
    <property type="molecule type" value="Genomic_DNA"/>
</dbReference>
<sequence>MSRGTTLWCRCTGVCEIEEEPQVSVPPKRPRMVDTQTSPMSSPTVNTSRRN</sequence>
<evidence type="ECO:0000256" key="1">
    <source>
        <dbReference type="SAM" id="MobiDB-lite"/>
    </source>
</evidence>
<reference evidence="2" key="2">
    <citation type="submission" date="2020-11" db="EMBL/GenBank/DDBJ databases">
        <authorList>
            <person name="McCartney M.A."/>
            <person name="Auch B."/>
            <person name="Kono T."/>
            <person name="Mallez S."/>
            <person name="Becker A."/>
            <person name="Gohl D.M."/>
            <person name="Silverstein K.A.T."/>
            <person name="Koren S."/>
            <person name="Bechman K.B."/>
            <person name="Herman A."/>
            <person name="Abrahante J.E."/>
            <person name="Garbe J."/>
        </authorList>
    </citation>
    <scope>NUCLEOTIDE SEQUENCE</scope>
    <source>
        <strain evidence="2">Duluth1</strain>
        <tissue evidence="2">Whole animal</tissue>
    </source>
</reference>